<evidence type="ECO:0000256" key="1">
    <source>
        <dbReference type="SAM" id="SignalP"/>
    </source>
</evidence>
<dbReference type="InterPro" id="IPR007253">
    <property type="entry name" value="Cell_wall-bd_2"/>
</dbReference>
<feature type="signal peptide" evidence="1">
    <location>
        <begin position="1"/>
        <end position="29"/>
    </location>
</feature>
<keyword evidence="3" id="KW-1185">Reference proteome</keyword>
<gene>
    <name evidence="2" type="ORF">ACJDUH_12055</name>
</gene>
<dbReference type="Gene3D" id="3.40.50.12090">
    <property type="match status" value="2"/>
</dbReference>
<comment type="caution">
    <text evidence="2">The sequence shown here is derived from an EMBL/GenBank/DDBJ whole genome shotgun (WGS) entry which is preliminary data.</text>
</comment>
<name>A0ABW8TWB1_9CLOT</name>
<feature type="chain" id="PRO_5045656479" evidence="1">
    <location>
        <begin position="30"/>
        <end position="468"/>
    </location>
</feature>
<protein>
    <submittedName>
        <fullName evidence="2">Cell wall-binding repeat-containing protein</fullName>
    </submittedName>
</protein>
<dbReference type="PANTHER" id="PTHR30032">
    <property type="entry name" value="N-ACETYLMURAMOYL-L-ALANINE AMIDASE-RELATED"/>
    <property type="match status" value="1"/>
</dbReference>
<proteinExistence type="predicted"/>
<dbReference type="InterPro" id="IPR051922">
    <property type="entry name" value="Bact_Sporulation_Assoc"/>
</dbReference>
<sequence length="468" mass="48239">MKNARRLIAAAIVSCMAFSPVLPVNKVFAADASQSTRLYGSDRYHTAIAVARANWTSSDYAVIACGIDFPDALCAAPLAKAYDAPTILTAPKGLDPDVITLLKDLKVKNVFIIGGTGAVSVNVENQLKALSIKITRLSGSDRYGTSAAVAAALKSKLGTITNVAVAPGSDFPDALSISPIAANLGMPILLTGKYSVPSQISSFIKANTIAQTYVVGGTGVITDSVKNTLPSAKRLGGANRFGTNAAVLSEFKSLLNYNTVFLANADGPNGDEFADALSGSPVAAKTASPMVLVYKTLDTSLADVINPSIMGNTKVIALGGSAVVPDTIVTQVVNKIAAPALKSVSLKNTADNVTINGTITEPTTAGGTGTIEFVIPVAVQKVDSGSAVLSQDLMDAALTSSKVNFMVNKIGKTDNFGNIIFNAMTAAGYNPNDGVLTSNIKTILNGAQLTLTDNSGSVKKYTLVITIK</sequence>
<reference evidence="2 3" key="1">
    <citation type="submission" date="2024-11" db="EMBL/GenBank/DDBJ databases">
        <authorList>
            <person name="Heng Y.C."/>
            <person name="Lim A.C.H."/>
            <person name="Lee J.K.Y."/>
            <person name="Kittelmann S."/>
        </authorList>
    </citation>
    <scope>NUCLEOTIDE SEQUENCE [LARGE SCALE GENOMIC DNA]</scope>
    <source>
        <strain evidence="2 3">WILCCON 0202</strain>
    </source>
</reference>
<accession>A0ABW8TWB1</accession>
<evidence type="ECO:0000313" key="3">
    <source>
        <dbReference type="Proteomes" id="UP001623661"/>
    </source>
</evidence>
<dbReference type="EMBL" id="JBJHZY010000002">
    <property type="protein sequence ID" value="MFL0268826.1"/>
    <property type="molecule type" value="Genomic_DNA"/>
</dbReference>
<dbReference type="Pfam" id="PF04122">
    <property type="entry name" value="CW_binding_2"/>
    <property type="match status" value="3"/>
</dbReference>
<keyword evidence="1" id="KW-0732">Signal</keyword>
<organism evidence="2 3">
    <name type="scientific">Candidatus Clostridium radicumherbarum</name>
    <dbReference type="NCBI Taxonomy" id="3381662"/>
    <lineage>
        <taxon>Bacteria</taxon>
        <taxon>Bacillati</taxon>
        <taxon>Bacillota</taxon>
        <taxon>Clostridia</taxon>
        <taxon>Eubacteriales</taxon>
        <taxon>Clostridiaceae</taxon>
        <taxon>Clostridium</taxon>
    </lineage>
</organism>
<dbReference type="Proteomes" id="UP001623661">
    <property type="component" value="Unassembled WGS sequence"/>
</dbReference>
<dbReference type="RefSeq" id="WP_406765448.1">
    <property type="nucleotide sequence ID" value="NZ_JBJHZY010000002.1"/>
</dbReference>
<evidence type="ECO:0000313" key="2">
    <source>
        <dbReference type="EMBL" id="MFL0268826.1"/>
    </source>
</evidence>
<dbReference type="PANTHER" id="PTHR30032:SF8">
    <property type="entry name" value="GERMINATION-SPECIFIC N-ACETYLMURAMOYL-L-ALANINE AMIDASE"/>
    <property type="match status" value="1"/>
</dbReference>